<evidence type="ECO:0000313" key="2">
    <source>
        <dbReference type="EMBL" id="KAK3770667.1"/>
    </source>
</evidence>
<dbReference type="Proteomes" id="UP001283361">
    <property type="component" value="Unassembled WGS sequence"/>
</dbReference>
<sequence>MRGSERVVNLSAHSRQKYSPITGGQGPDPRGKNASPGPPEFPGRTNMCSVHLVFGTWYSLFRFHDLHGGPHCQVVRDSQRFFPGPGLGAEGYLNQLICVHVGAKIIRLLLGDGDIGSAQPFVVLSTPSWRTGSLLK</sequence>
<name>A0AAE0ZLJ6_9GAST</name>
<proteinExistence type="predicted"/>
<gene>
    <name evidence="2" type="ORF">RRG08_037860</name>
</gene>
<comment type="caution">
    <text evidence="2">The sequence shown here is derived from an EMBL/GenBank/DDBJ whole genome shotgun (WGS) entry which is preliminary data.</text>
</comment>
<feature type="region of interest" description="Disordered" evidence="1">
    <location>
        <begin position="1"/>
        <end position="41"/>
    </location>
</feature>
<accession>A0AAE0ZLJ6</accession>
<dbReference type="AlphaFoldDB" id="A0AAE0ZLJ6"/>
<protein>
    <submittedName>
        <fullName evidence="2">Uncharacterized protein</fullName>
    </submittedName>
</protein>
<keyword evidence="3" id="KW-1185">Reference proteome</keyword>
<evidence type="ECO:0000313" key="3">
    <source>
        <dbReference type="Proteomes" id="UP001283361"/>
    </source>
</evidence>
<dbReference type="EMBL" id="JAWDGP010003792">
    <property type="protein sequence ID" value="KAK3770667.1"/>
    <property type="molecule type" value="Genomic_DNA"/>
</dbReference>
<evidence type="ECO:0000256" key="1">
    <source>
        <dbReference type="SAM" id="MobiDB-lite"/>
    </source>
</evidence>
<reference evidence="2" key="1">
    <citation type="journal article" date="2023" name="G3 (Bethesda)">
        <title>A reference genome for the long-term kleptoplast-retaining sea slug Elysia crispata morphotype clarki.</title>
        <authorList>
            <person name="Eastman K.E."/>
            <person name="Pendleton A.L."/>
            <person name="Shaikh M.A."/>
            <person name="Suttiyut T."/>
            <person name="Ogas R."/>
            <person name="Tomko P."/>
            <person name="Gavelis G."/>
            <person name="Widhalm J.R."/>
            <person name="Wisecaver J.H."/>
        </authorList>
    </citation>
    <scope>NUCLEOTIDE SEQUENCE</scope>
    <source>
        <strain evidence="2">ECLA1</strain>
    </source>
</reference>
<organism evidence="2 3">
    <name type="scientific">Elysia crispata</name>
    <name type="common">lettuce slug</name>
    <dbReference type="NCBI Taxonomy" id="231223"/>
    <lineage>
        <taxon>Eukaryota</taxon>
        <taxon>Metazoa</taxon>
        <taxon>Spiralia</taxon>
        <taxon>Lophotrochozoa</taxon>
        <taxon>Mollusca</taxon>
        <taxon>Gastropoda</taxon>
        <taxon>Heterobranchia</taxon>
        <taxon>Euthyneura</taxon>
        <taxon>Panpulmonata</taxon>
        <taxon>Sacoglossa</taxon>
        <taxon>Placobranchoidea</taxon>
        <taxon>Plakobranchidae</taxon>
        <taxon>Elysia</taxon>
    </lineage>
</organism>